<dbReference type="InterPro" id="IPR003565">
    <property type="entry name" value="Tetra_PHTase"/>
</dbReference>
<dbReference type="GO" id="GO:0000166">
    <property type="term" value="F:nucleotide binding"/>
    <property type="evidence" value="ECO:0007669"/>
    <property type="project" value="UniProtKB-KW"/>
</dbReference>
<evidence type="ECO:0000256" key="5">
    <source>
        <dbReference type="ARBA" id="ARBA00032644"/>
    </source>
</evidence>
<dbReference type="CDD" id="cd03428">
    <property type="entry name" value="NUDIX_Ap4A_Nudt2"/>
    <property type="match status" value="1"/>
</dbReference>
<sequence>MKDFSFGVVPIFKDGDKLLFLLIQHLHRKGGHWAFPKGHPEVGETGLETAKRECEEETGLKNVKIIEDLEFFEKYSFEQGGVQIDKTVKYFLGISSDKNVIPQEIEIGNYAWLEFDEALEKITFLEGKKLLKEVSKYLDRIKLL</sequence>
<proteinExistence type="inferred from homology"/>
<dbReference type="Gene3D" id="3.90.79.10">
    <property type="entry name" value="Nucleoside Triphosphate Pyrophosphohydrolase"/>
    <property type="match status" value="1"/>
</dbReference>
<evidence type="ECO:0000256" key="3">
    <source>
        <dbReference type="ARBA" id="ARBA00022741"/>
    </source>
</evidence>
<dbReference type="SUPFAM" id="SSF55811">
    <property type="entry name" value="Nudix"/>
    <property type="match status" value="1"/>
</dbReference>
<dbReference type="Proteomes" id="UP000230843">
    <property type="component" value="Unassembled WGS sequence"/>
</dbReference>
<feature type="domain" description="Nudix hydrolase" evidence="6">
    <location>
        <begin position="1"/>
        <end position="135"/>
    </location>
</feature>
<evidence type="ECO:0000256" key="1">
    <source>
        <dbReference type="ARBA" id="ARBA00005582"/>
    </source>
</evidence>
<protein>
    <recommendedName>
        <fullName evidence="2">Bis(5'-nucleosyl)-tetraphosphatase [asymmetrical]</fullName>
    </recommendedName>
    <alternativeName>
        <fullName evidence="5">Diadenosine 5',5'''-P1,P4-tetraphosphate asymmetrical hydrolase</fullName>
    </alternativeName>
</protein>
<comment type="caution">
    <text evidence="7">The sequence shown here is derived from an EMBL/GenBank/DDBJ whole genome shotgun (WGS) entry which is preliminary data.</text>
</comment>
<accession>A0A2M7Z6Y4</accession>
<dbReference type="GO" id="GO:0006754">
    <property type="term" value="P:ATP biosynthetic process"/>
    <property type="evidence" value="ECO:0007669"/>
    <property type="project" value="TreeGrafter"/>
</dbReference>
<keyword evidence="3" id="KW-0547">Nucleotide-binding</keyword>
<dbReference type="InterPro" id="IPR051325">
    <property type="entry name" value="Nudix_hydrolase_domain"/>
</dbReference>
<evidence type="ECO:0000313" key="7">
    <source>
        <dbReference type="EMBL" id="PJA89879.1"/>
    </source>
</evidence>
<dbReference type="GO" id="GO:0006167">
    <property type="term" value="P:AMP biosynthetic process"/>
    <property type="evidence" value="ECO:0007669"/>
    <property type="project" value="TreeGrafter"/>
</dbReference>
<dbReference type="GO" id="GO:0004081">
    <property type="term" value="F:bis(5'-nucleosyl)-tetraphosphatase (asymmetrical) activity"/>
    <property type="evidence" value="ECO:0007669"/>
    <property type="project" value="TreeGrafter"/>
</dbReference>
<reference evidence="8" key="1">
    <citation type="submission" date="2017-09" db="EMBL/GenBank/DDBJ databases">
        <title>Depth-based differentiation of microbial function through sediment-hosted aquifers and enrichment of novel symbionts in the deep terrestrial subsurface.</title>
        <authorList>
            <person name="Probst A.J."/>
            <person name="Ladd B."/>
            <person name="Jarett J.K."/>
            <person name="Geller-Mcgrath D.E."/>
            <person name="Sieber C.M.K."/>
            <person name="Emerson J.B."/>
            <person name="Anantharaman K."/>
            <person name="Thomas B.C."/>
            <person name="Malmstrom R."/>
            <person name="Stieglmeier M."/>
            <person name="Klingl A."/>
            <person name="Woyke T."/>
            <person name="Ryan C.M."/>
            <person name="Banfield J.F."/>
        </authorList>
    </citation>
    <scope>NUCLEOTIDE SEQUENCE [LARGE SCALE GENOMIC DNA]</scope>
</reference>
<evidence type="ECO:0000256" key="2">
    <source>
        <dbReference type="ARBA" id="ARBA00018911"/>
    </source>
</evidence>
<gene>
    <name evidence="7" type="ORF">CO137_01970</name>
</gene>
<keyword evidence="4 7" id="KW-0378">Hydrolase</keyword>
<organism evidence="7 8">
    <name type="scientific">Candidatus Magasanikbacteria bacterium CG_4_9_14_3_um_filter_32_9</name>
    <dbReference type="NCBI Taxonomy" id="1974644"/>
    <lineage>
        <taxon>Bacteria</taxon>
        <taxon>Candidatus Magasanikiibacteriota</taxon>
    </lineage>
</organism>
<comment type="similarity">
    <text evidence="1">Belongs to the Nudix hydrolase family.</text>
</comment>
<dbReference type="InterPro" id="IPR000086">
    <property type="entry name" value="NUDIX_hydrolase_dom"/>
</dbReference>
<dbReference type="Pfam" id="PF00293">
    <property type="entry name" value="NUDIX"/>
    <property type="match status" value="1"/>
</dbReference>
<dbReference type="EMBL" id="PFVJ01000041">
    <property type="protein sequence ID" value="PJA89879.1"/>
    <property type="molecule type" value="Genomic_DNA"/>
</dbReference>
<dbReference type="PROSITE" id="PS51462">
    <property type="entry name" value="NUDIX"/>
    <property type="match status" value="1"/>
</dbReference>
<evidence type="ECO:0000256" key="4">
    <source>
        <dbReference type="ARBA" id="ARBA00022801"/>
    </source>
</evidence>
<evidence type="ECO:0000313" key="8">
    <source>
        <dbReference type="Proteomes" id="UP000230843"/>
    </source>
</evidence>
<evidence type="ECO:0000259" key="6">
    <source>
        <dbReference type="PROSITE" id="PS51462"/>
    </source>
</evidence>
<name>A0A2M7Z6Y4_9BACT</name>
<dbReference type="AlphaFoldDB" id="A0A2M7Z6Y4"/>
<dbReference type="PANTHER" id="PTHR21340">
    <property type="entry name" value="DIADENOSINE 5,5-P1,P4-TETRAPHOSPHATE PYROPHOSPHOHYDROLASE MUTT"/>
    <property type="match status" value="1"/>
</dbReference>
<dbReference type="PANTHER" id="PTHR21340:SF0">
    <property type="entry name" value="BIS(5'-NUCLEOSYL)-TETRAPHOSPHATASE [ASYMMETRICAL]"/>
    <property type="match status" value="1"/>
</dbReference>
<dbReference type="InterPro" id="IPR015797">
    <property type="entry name" value="NUDIX_hydrolase-like_dom_sf"/>
</dbReference>